<dbReference type="PROSITE" id="PS00108">
    <property type="entry name" value="PROTEIN_KINASE_ST"/>
    <property type="match status" value="1"/>
</dbReference>
<dbReference type="PROSITE" id="PS50005">
    <property type="entry name" value="TPR"/>
    <property type="match status" value="1"/>
</dbReference>
<dbReference type="CDD" id="cd14014">
    <property type="entry name" value="STKc_PknB_like"/>
    <property type="match status" value="1"/>
</dbReference>
<dbReference type="STRING" id="1579979.WM2015_2614"/>
<dbReference type="Pfam" id="PF13424">
    <property type="entry name" value="TPR_12"/>
    <property type="match status" value="1"/>
</dbReference>
<dbReference type="InterPro" id="IPR019734">
    <property type="entry name" value="TPR_rpt"/>
</dbReference>
<evidence type="ECO:0000313" key="6">
    <source>
        <dbReference type="EMBL" id="AKS42972.1"/>
    </source>
</evidence>
<dbReference type="Gene3D" id="1.25.40.10">
    <property type="entry name" value="Tetratricopeptide repeat domain"/>
    <property type="match status" value="2"/>
</dbReference>
<dbReference type="EMBL" id="CP012154">
    <property type="protein sequence ID" value="AKS42972.1"/>
    <property type="molecule type" value="Genomic_DNA"/>
</dbReference>
<organism evidence="6 7">
    <name type="scientific">Wenzhouxiangella marina</name>
    <dbReference type="NCBI Taxonomy" id="1579979"/>
    <lineage>
        <taxon>Bacteria</taxon>
        <taxon>Pseudomonadati</taxon>
        <taxon>Pseudomonadota</taxon>
        <taxon>Gammaproteobacteria</taxon>
        <taxon>Chromatiales</taxon>
        <taxon>Wenzhouxiangellaceae</taxon>
        <taxon>Wenzhouxiangella</taxon>
    </lineage>
</organism>
<dbReference type="PANTHER" id="PTHR43289">
    <property type="entry name" value="MITOGEN-ACTIVATED PROTEIN KINASE KINASE KINASE 20-RELATED"/>
    <property type="match status" value="1"/>
</dbReference>
<dbReference type="SMART" id="SM00220">
    <property type="entry name" value="S_TKc"/>
    <property type="match status" value="1"/>
</dbReference>
<keyword evidence="4" id="KW-0067">ATP-binding</keyword>
<evidence type="ECO:0000313" key="7">
    <source>
        <dbReference type="Proteomes" id="UP000066624"/>
    </source>
</evidence>
<proteinExistence type="predicted"/>
<evidence type="ECO:0000256" key="4">
    <source>
        <dbReference type="ARBA" id="ARBA00022840"/>
    </source>
</evidence>
<dbReference type="InterPro" id="IPR008271">
    <property type="entry name" value="Ser/Thr_kinase_AS"/>
</dbReference>
<name>A0A0K0XZB2_9GAMM</name>
<evidence type="ECO:0000259" key="5">
    <source>
        <dbReference type="PROSITE" id="PS50011"/>
    </source>
</evidence>
<dbReference type="InterPro" id="IPR011990">
    <property type="entry name" value="TPR-like_helical_dom_sf"/>
</dbReference>
<gene>
    <name evidence="6" type="ORF">WM2015_2614</name>
</gene>
<dbReference type="RefSeq" id="WP_049726491.1">
    <property type="nucleotide sequence ID" value="NZ_CP012154.1"/>
</dbReference>
<dbReference type="Gene3D" id="3.30.200.20">
    <property type="entry name" value="Phosphorylase Kinase, domain 1"/>
    <property type="match status" value="1"/>
</dbReference>
<dbReference type="SUPFAM" id="SSF56112">
    <property type="entry name" value="Protein kinase-like (PK-like)"/>
    <property type="match status" value="1"/>
</dbReference>
<dbReference type="PANTHER" id="PTHR43289:SF34">
    <property type="entry name" value="SERINE_THREONINE-PROTEIN KINASE YBDM-RELATED"/>
    <property type="match status" value="1"/>
</dbReference>
<keyword evidence="2" id="KW-0547">Nucleotide-binding</keyword>
<dbReference type="Gene3D" id="1.10.510.10">
    <property type="entry name" value="Transferase(Phosphotransferase) domain 1"/>
    <property type="match status" value="1"/>
</dbReference>
<protein>
    <recommendedName>
        <fullName evidence="5">Protein kinase domain-containing protein</fullName>
    </recommendedName>
</protein>
<evidence type="ECO:0000256" key="2">
    <source>
        <dbReference type="ARBA" id="ARBA00022741"/>
    </source>
</evidence>
<dbReference type="GO" id="GO:0005524">
    <property type="term" value="F:ATP binding"/>
    <property type="evidence" value="ECO:0007669"/>
    <property type="project" value="UniProtKB-KW"/>
</dbReference>
<dbReference type="GO" id="GO:0004674">
    <property type="term" value="F:protein serine/threonine kinase activity"/>
    <property type="evidence" value="ECO:0007669"/>
    <property type="project" value="TreeGrafter"/>
</dbReference>
<keyword evidence="7" id="KW-1185">Reference proteome</keyword>
<dbReference type="OrthoDB" id="9801841at2"/>
<dbReference type="InterPro" id="IPR000719">
    <property type="entry name" value="Prot_kinase_dom"/>
</dbReference>
<keyword evidence="3" id="KW-0418">Kinase</keyword>
<evidence type="ECO:0000256" key="3">
    <source>
        <dbReference type="ARBA" id="ARBA00022777"/>
    </source>
</evidence>
<dbReference type="Pfam" id="PF13374">
    <property type="entry name" value="TPR_10"/>
    <property type="match status" value="1"/>
</dbReference>
<feature type="domain" description="Protein kinase" evidence="5">
    <location>
        <begin position="85"/>
        <end position="372"/>
    </location>
</feature>
<dbReference type="SUPFAM" id="SSF48452">
    <property type="entry name" value="TPR-like"/>
    <property type="match status" value="3"/>
</dbReference>
<accession>A0A0K0XZB2</accession>
<dbReference type="KEGG" id="wma:WM2015_2614"/>
<dbReference type="InterPro" id="IPR011009">
    <property type="entry name" value="Kinase-like_dom_sf"/>
</dbReference>
<dbReference type="SMART" id="SM00028">
    <property type="entry name" value="TPR"/>
    <property type="match status" value="6"/>
</dbReference>
<dbReference type="Pfam" id="PF00069">
    <property type="entry name" value="Pkinase"/>
    <property type="match status" value="1"/>
</dbReference>
<reference evidence="6 7" key="1">
    <citation type="submission" date="2015-07" db="EMBL/GenBank/DDBJ databases">
        <authorList>
            <person name="Noorani M."/>
        </authorList>
    </citation>
    <scope>NUCLEOTIDE SEQUENCE [LARGE SCALE GENOMIC DNA]</scope>
    <source>
        <strain evidence="6 7">KCTC 42284</strain>
    </source>
</reference>
<evidence type="ECO:0000256" key="1">
    <source>
        <dbReference type="ARBA" id="ARBA00022679"/>
    </source>
</evidence>
<sequence length="785" mass="86324">MADDADRSHRPTEAMDGEAMALFFESFDQADEEREAWLQARCVDRPDLFRRVMALVRADQDSEGFLESTPISPSPSRIGQRLGAYELVSEIASGGMSTVYRARRVDGTYQHDVAIKLFRAFHMDASARQRFDTERQILAALEHPNIARIIDGGTAEDGTPFVVMELVDGAPITQYCERHRVDLVQRLKLFIKVCQALAFAHRRGIIHRDIKPANVLVGAGGEPKLIDFGIAKVLQPETMNLELPETRLDQRPLTPEYASPEQLMGRPVGLPTDVYSMGVLLYELLTGQRPHQIAALSPAEAERVVLGTIPADPSQAIARGRQAPPSGLGESGTLRRRLRGDLDRIVMTAMRREPEARFDTITALAEDLERHLSGQPVRARGASRWYRASKFIARHRIGVAATALVFVVLVGSLAAVLNQSREARQQRDQAEAAKQFLVDMIGRADPYENTESATLVGAIKQSLPDIETRFAAQPELEAEMRYALGYALQNLGEIPLAREQLERAADLRSGGGDSLARSQVEDALGIVAWWESDFELGSRHFQQALDLIADDRSPMAEARRVTILTNWAGMLIDAGDFERSRALGERALARVAEVPIDAGTLATLWSNLATAREGMDDGEAALEAFEQALAVQRAETGENHPNYAIILNNLALLYYHLDRLDEGVEALEASVRIRLATLGDQHPQTATAMVNLARMLTLAGRPAEAEPHALRGLQVARAGWEPGHPRIGKAHEALALLYRDTGQLEQAREHAARALETYQAAPSVDPAWVETIQALQAELAAASNG</sequence>
<dbReference type="AlphaFoldDB" id="A0A0K0XZB2"/>
<dbReference type="PROSITE" id="PS50011">
    <property type="entry name" value="PROTEIN_KINASE_DOM"/>
    <property type="match status" value="1"/>
</dbReference>
<dbReference type="Proteomes" id="UP000066624">
    <property type="component" value="Chromosome"/>
</dbReference>
<keyword evidence="1" id="KW-0808">Transferase</keyword>